<dbReference type="AlphaFoldDB" id="A0A4Z2E0B9"/>
<organism evidence="1 2">
    <name type="scientific">Liparis tanakae</name>
    <name type="common">Tanaka's snailfish</name>
    <dbReference type="NCBI Taxonomy" id="230148"/>
    <lineage>
        <taxon>Eukaryota</taxon>
        <taxon>Metazoa</taxon>
        <taxon>Chordata</taxon>
        <taxon>Craniata</taxon>
        <taxon>Vertebrata</taxon>
        <taxon>Euteleostomi</taxon>
        <taxon>Actinopterygii</taxon>
        <taxon>Neopterygii</taxon>
        <taxon>Teleostei</taxon>
        <taxon>Neoteleostei</taxon>
        <taxon>Acanthomorphata</taxon>
        <taxon>Eupercaria</taxon>
        <taxon>Perciformes</taxon>
        <taxon>Cottioidei</taxon>
        <taxon>Cottales</taxon>
        <taxon>Liparidae</taxon>
        <taxon>Liparis</taxon>
    </lineage>
</organism>
<evidence type="ECO:0000313" key="2">
    <source>
        <dbReference type="Proteomes" id="UP000314294"/>
    </source>
</evidence>
<comment type="caution">
    <text evidence="1">The sequence shown here is derived from an EMBL/GenBank/DDBJ whole genome shotgun (WGS) entry which is preliminary data.</text>
</comment>
<dbReference type="EMBL" id="SRLO01023938">
    <property type="protein sequence ID" value="TNN22157.1"/>
    <property type="molecule type" value="Genomic_DNA"/>
</dbReference>
<evidence type="ECO:0000313" key="1">
    <source>
        <dbReference type="EMBL" id="TNN22157.1"/>
    </source>
</evidence>
<sequence length="57" mass="5688">MGFDMTRGAPGHDDLTGFSVLDGGFGAGAVPRGGPVHLNGGGVTIEADLFLSFSPLV</sequence>
<protein>
    <submittedName>
        <fullName evidence="1">Uncharacterized protein</fullName>
    </submittedName>
</protein>
<reference evidence="1 2" key="1">
    <citation type="submission" date="2019-03" db="EMBL/GenBank/DDBJ databases">
        <title>First draft genome of Liparis tanakae, snailfish: a comprehensive survey of snailfish specific genes.</title>
        <authorList>
            <person name="Kim W."/>
            <person name="Song I."/>
            <person name="Jeong J.-H."/>
            <person name="Kim D."/>
            <person name="Kim S."/>
            <person name="Ryu S."/>
            <person name="Song J.Y."/>
            <person name="Lee S.K."/>
        </authorList>
    </citation>
    <scope>NUCLEOTIDE SEQUENCE [LARGE SCALE GENOMIC DNA]</scope>
    <source>
        <tissue evidence="1">Muscle</tissue>
    </source>
</reference>
<keyword evidence="2" id="KW-1185">Reference proteome</keyword>
<gene>
    <name evidence="1" type="ORF">EYF80_067729</name>
</gene>
<proteinExistence type="predicted"/>
<accession>A0A4Z2E0B9</accession>
<name>A0A4Z2E0B9_9TELE</name>
<dbReference type="Proteomes" id="UP000314294">
    <property type="component" value="Unassembled WGS sequence"/>
</dbReference>